<protein>
    <submittedName>
        <fullName evidence="1">Uncharacterized protein</fullName>
    </submittedName>
</protein>
<organism evidence="1 2">
    <name type="scientific">Stentor coeruleus</name>
    <dbReference type="NCBI Taxonomy" id="5963"/>
    <lineage>
        <taxon>Eukaryota</taxon>
        <taxon>Sar</taxon>
        <taxon>Alveolata</taxon>
        <taxon>Ciliophora</taxon>
        <taxon>Postciliodesmatophora</taxon>
        <taxon>Heterotrichea</taxon>
        <taxon>Heterotrichida</taxon>
        <taxon>Stentoridae</taxon>
        <taxon>Stentor</taxon>
    </lineage>
</organism>
<evidence type="ECO:0000313" key="1">
    <source>
        <dbReference type="EMBL" id="OMJ86216.1"/>
    </source>
</evidence>
<reference evidence="1 2" key="1">
    <citation type="submission" date="2016-11" db="EMBL/GenBank/DDBJ databases">
        <title>The macronuclear genome of Stentor coeruleus: a giant cell with tiny introns.</title>
        <authorList>
            <person name="Slabodnick M."/>
            <person name="Ruby J.G."/>
            <person name="Reiff S.B."/>
            <person name="Swart E.C."/>
            <person name="Gosai S."/>
            <person name="Prabakaran S."/>
            <person name="Witkowska E."/>
            <person name="Larue G.E."/>
            <person name="Fisher S."/>
            <person name="Freeman R.M."/>
            <person name="Gunawardena J."/>
            <person name="Chu W."/>
            <person name="Stover N.A."/>
            <person name="Gregory B.D."/>
            <person name="Nowacki M."/>
            <person name="Derisi J."/>
            <person name="Roy S.W."/>
            <person name="Marshall W.F."/>
            <person name="Sood P."/>
        </authorList>
    </citation>
    <scope>NUCLEOTIDE SEQUENCE [LARGE SCALE GENOMIC DNA]</scope>
    <source>
        <strain evidence="1">WM001</strain>
    </source>
</reference>
<dbReference type="Proteomes" id="UP000187209">
    <property type="component" value="Unassembled WGS sequence"/>
</dbReference>
<name>A0A1R2CB41_9CILI</name>
<comment type="caution">
    <text evidence="1">The sequence shown here is derived from an EMBL/GenBank/DDBJ whole genome shotgun (WGS) entry which is preliminary data.</text>
</comment>
<gene>
    <name evidence="1" type="ORF">SteCoe_12278</name>
</gene>
<dbReference type="EMBL" id="MPUH01000212">
    <property type="protein sequence ID" value="OMJ86216.1"/>
    <property type="molecule type" value="Genomic_DNA"/>
</dbReference>
<dbReference type="AlphaFoldDB" id="A0A1R2CB41"/>
<proteinExistence type="predicted"/>
<keyword evidence="2" id="KW-1185">Reference proteome</keyword>
<evidence type="ECO:0000313" key="2">
    <source>
        <dbReference type="Proteomes" id="UP000187209"/>
    </source>
</evidence>
<sequence length="161" mass="19161">MISISNTEQFDLVSKIQILEEITSKYLNSINEILLTIRKEEIYEFKCIRIPSEEIYEFIKAVNFILGNEDNKGWNIIKCNFYKQYMNGRIAKLHENYIMTEDIKEIVYPILYESGFDPNALRLNSLVVYKLYLWADNFCKFTESKQSLEKLKICLSEIERN</sequence>
<accession>A0A1R2CB41</accession>
<dbReference type="Gene3D" id="1.20.920.20">
    <property type="match status" value="1"/>
</dbReference>